<keyword evidence="3" id="KW-1185">Reference proteome</keyword>
<organism evidence="2 3">
    <name type="scientific">Alteromonas marina</name>
    <dbReference type="NCBI Taxonomy" id="203795"/>
    <lineage>
        <taxon>Bacteria</taxon>
        <taxon>Pseudomonadati</taxon>
        <taxon>Pseudomonadota</taxon>
        <taxon>Gammaproteobacteria</taxon>
        <taxon>Alteromonadales</taxon>
        <taxon>Alteromonadaceae</taxon>
        <taxon>Alteromonas/Salinimonas group</taxon>
        <taxon>Alteromonas</taxon>
    </lineage>
</organism>
<dbReference type="Pfam" id="PF11205">
    <property type="entry name" value="DUF2987"/>
    <property type="match status" value="1"/>
</dbReference>
<evidence type="ECO:0008006" key="4">
    <source>
        <dbReference type="Google" id="ProtNLM"/>
    </source>
</evidence>
<evidence type="ECO:0000256" key="1">
    <source>
        <dbReference type="SAM" id="SignalP"/>
    </source>
</evidence>
<evidence type="ECO:0000313" key="2">
    <source>
        <dbReference type="EMBL" id="KHT52826.1"/>
    </source>
</evidence>
<gene>
    <name evidence="2" type="ORF">RJ41_10105</name>
</gene>
<comment type="caution">
    <text evidence="2">The sequence shown here is derived from an EMBL/GenBank/DDBJ whole genome shotgun (WGS) entry which is preliminary data.</text>
</comment>
<dbReference type="OrthoDB" id="6402179at2"/>
<feature type="signal peptide" evidence="1">
    <location>
        <begin position="1"/>
        <end position="22"/>
    </location>
</feature>
<dbReference type="AlphaFoldDB" id="A0A0B3Y704"/>
<evidence type="ECO:0000313" key="3">
    <source>
        <dbReference type="Proteomes" id="UP000031197"/>
    </source>
</evidence>
<dbReference type="RefSeq" id="WP_039220081.1">
    <property type="nucleotide sequence ID" value="NZ_JWLW01000016.1"/>
</dbReference>
<feature type="chain" id="PRO_5002083553" description="DUF2987 domain-containing protein" evidence="1">
    <location>
        <begin position="23"/>
        <end position="215"/>
    </location>
</feature>
<sequence length="215" mass="24095">MIRAALFFASSLFVGVASTNVAAETIDVEYSRFYSHVKKLDNEDTQALQFAFGFVRVGEGRLCEVNGASIVTDKKTMPLTVSEEGRFTVPTEKALKLANALVRIDLNERANVCDMSVQLETKPEYLKQHYTKEDLTFLYAQYEAFFNEMGSFLSFMMPSVKGLMIQFDDKNLDFITPQGVQINNGVLHLEQDWIDDAKGLTLPHAPLRVTAMASS</sequence>
<reference evidence="2 3" key="1">
    <citation type="submission" date="2014-12" db="EMBL/GenBank/DDBJ databases">
        <title>Genome sequencing of Alteromonas marina AD001.</title>
        <authorList>
            <person name="Adrian T.G.S."/>
            <person name="Chan K.G."/>
        </authorList>
    </citation>
    <scope>NUCLEOTIDE SEQUENCE [LARGE SCALE GENOMIC DNA]</scope>
    <source>
        <strain evidence="2 3">AD001</strain>
    </source>
</reference>
<keyword evidence="1" id="KW-0732">Signal</keyword>
<dbReference type="Proteomes" id="UP000031197">
    <property type="component" value="Unassembled WGS sequence"/>
</dbReference>
<dbReference type="InterPro" id="IPR021370">
    <property type="entry name" value="DUF2987"/>
</dbReference>
<accession>A0A0B3Y704</accession>
<protein>
    <recommendedName>
        <fullName evidence="4">DUF2987 domain-containing protein</fullName>
    </recommendedName>
</protein>
<dbReference type="EMBL" id="JWLW01000016">
    <property type="protein sequence ID" value="KHT52826.1"/>
    <property type="molecule type" value="Genomic_DNA"/>
</dbReference>
<proteinExistence type="predicted"/>
<name>A0A0B3Y704_9ALTE</name>